<gene>
    <name evidence="1" type="ORF">ElP_73700</name>
</gene>
<evidence type="ECO:0000313" key="1">
    <source>
        <dbReference type="EMBL" id="QDV39403.1"/>
    </source>
</evidence>
<geneLocation type="plasmid" evidence="2">
    <name>pelp_2</name>
</geneLocation>
<dbReference type="EMBL" id="CP036428">
    <property type="protein sequence ID" value="QDV39403.1"/>
    <property type="molecule type" value="Genomic_DNA"/>
</dbReference>
<dbReference type="AlphaFoldDB" id="A0A518HEY3"/>
<accession>A0A518HEY3</accession>
<organism evidence="1 2">
    <name type="scientific">Tautonia plasticadhaerens</name>
    <dbReference type="NCBI Taxonomy" id="2527974"/>
    <lineage>
        <taxon>Bacteria</taxon>
        <taxon>Pseudomonadati</taxon>
        <taxon>Planctomycetota</taxon>
        <taxon>Planctomycetia</taxon>
        <taxon>Isosphaerales</taxon>
        <taxon>Isosphaeraceae</taxon>
        <taxon>Tautonia</taxon>
    </lineage>
</organism>
<evidence type="ECO:0000313" key="2">
    <source>
        <dbReference type="Proteomes" id="UP000317835"/>
    </source>
</evidence>
<keyword evidence="1" id="KW-0614">Plasmid</keyword>
<keyword evidence="2" id="KW-1185">Reference proteome</keyword>
<sequence>MTTEVDGDARSTRRRRLGWALLLVLGSCGDAIGGEGGRDGPRRPHLLQRLRPAGGWHPDDGGLLHWWDPHCFPRGGAPDDYRRKPPPQVCWPPYPPYYIWVPPGQGTPHPAGGIAR</sequence>
<dbReference type="Proteomes" id="UP000317835">
    <property type="component" value="Plasmid pElP_2"/>
</dbReference>
<dbReference type="KEGG" id="tpla:ElP_73700"/>
<reference evidence="1 2" key="1">
    <citation type="submission" date="2019-02" db="EMBL/GenBank/DDBJ databases">
        <title>Deep-cultivation of Planctomycetes and their phenomic and genomic characterization uncovers novel biology.</title>
        <authorList>
            <person name="Wiegand S."/>
            <person name="Jogler M."/>
            <person name="Boedeker C."/>
            <person name="Pinto D."/>
            <person name="Vollmers J."/>
            <person name="Rivas-Marin E."/>
            <person name="Kohn T."/>
            <person name="Peeters S.H."/>
            <person name="Heuer A."/>
            <person name="Rast P."/>
            <person name="Oberbeckmann S."/>
            <person name="Bunk B."/>
            <person name="Jeske O."/>
            <person name="Meyerdierks A."/>
            <person name="Storesund J.E."/>
            <person name="Kallscheuer N."/>
            <person name="Luecker S."/>
            <person name="Lage O.M."/>
            <person name="Pohl T."/>
            <person name="Merkel B.J."/>
            <person name="Hornburger P."/>
            <person name="Mueller R.-W."/>
            <person name="Bruemmer F."/>
            <person name="Labrenz M."/>
            <person name="Spormann A.M."/>
            <person name="Op den Camp H."/>
            <person name="Overmann J."/>
            <person name="Amann R."/>
            <person name="Jetten M.S.M."/>
            <person name="Mascher T."/>
            <person name="Medema M.H."/>
            <person name="Devos D.P."/>
            <person name="Kaster A.-K."/>
            <person name="Ovreas L."/>
            <person name="Rohde M."/>
            <person name="Galperin M.Y."/>
            <person name="Jogler C."/>
        </authorList>
    </citation>
    <scope>NUCLEOTIDE SEQUENCE [LARGE SCALE GENOMIC DNA]</scope>
    <source>
        <strain evidence="1 2">ElP</strain>
        <plasmid evidence="2">pelp_2</plasmid>
    </source>
</reference>
<name>A0A518HEY3_9BACT</name>
<proteinExistence type="predicted"/>
<protein>
    <submittedName>
        <fullName evidence="1">Uncharacterized protein</fullName>
    </submittedName>
</protein>